<accession>A0A543CDU2</accession>
<dbReference type="RefSeq" id="WP_141953215.1">
    <property type="nucleotide sequence ID" value="NZ_VFOZ01000001.1"/>
</dbReference>
<proteinExistence type="predicted"/>
<evidence type="ECO:0000259" key="2">
    <source>
        <dbReference type="SMART" id="SM00331"/>
    </source>
</evidence>
<evidence type="ECO:0000313" key="3">
    <source>
        <dbReference type="EMBL" id="TQL95239.1"/>
    </source>
</evidence>
<keyword evidence="1" id="KW-0378">Hydrolase</keyword>
<dbReference type="OrthoDB" id="4935951at2"/>
<gene>
    <name evidence="3" type="ORF">FB559_0737</name>
</gene>
<dbReference type="Proteomes" id="UP000316096">
    <property type="component" value="Unassembled WGS sequence"/>
</dbReference>
<dbReference type="InterPro" id="IPR052016">
    <property type="entry name" value="Bact_Sigma-Reg"/>
</dbReference>
<sequence length="462" mass="49304">MYPGFTHPADTGDPVIGQMLSTLLLRSHLMAPGTLADHLAEAARPLGVSEARIYLADLQQHRLRPMPDGSGSGAEPLDIESTTAGRAFQTVTIQSAEIEHVAGQDGPFRLWVPLLEGVERLGVLELCFTRDGGEASTRLLDDVSGKISAATLERCRILASLTGLLIASKGTYSDIYTEIQRSRAMALQAEMVWAFMAPRTFATSRVQLACALEPAYEVGGDAFDHSLIGDRFHVSLFDSVGHDLTAGLISSVAMASCRTTRRTGGGLTDIAVRADEAIANEFGASRFATALLCDLDIASGEFAWLPCGHPPPLLIRGDKVEELTRPPCLPLGLAEIDADLAARGGTIGGGTIGGGSSGDGYSGAPVAGYTEQLQAGDRLLLYTDGVIEGRDDDGRQFSTARLSDFVIRRSAEGMAAPEILRSLNRAVLDHQRGRLSDDATVILVEWMPKRSGDRLTLQTMRT</sequence>
<dbReference type="EMBL" id="VFOZ01000001">
    <property type="protein sequence ID" value="TQL95239.1"/>
    <property type="molecule type" value="Genomic_DNA"/>
</dbReference>
<feature type="domain" description="PPM-type phosphatase" evidence="2">
    <location>
        <begin position="203"/>
        <end position="446"/>
    </location>
</feature>
<keyword evidence="4" id="KW-1185">Reference proteome</keyword>
<dbReference type="Pfam" id="PF07228">
    <property type="entry name" value="SpoIIE"/>
    <property type="match status" value="1"/>
</dbReference>
<protein>
    <submittedName>
        <fullName evidence="3">Stage II sporulation protein E</fullName>
    </submittedName>
</protein>
<dbReference type="Gene3D" id="3.60.40.10">
    <property type="entry name" value="PPM-type phosphatase domain"/>
    <property type="match status" value="1"/>
</dbReference>
<evidence type="ECO:0000256" key="1">
    <source>
        <dbReference type="ARBA" id="ARBA00022801"/>
    </source>
</evidence>
<dbReference type="SUPFAM" id="SSF81606">
    <property type="entry name" value="PP2C-like"/>
    <property type="match status" value="1"/>
</dbReference>
<dbReference type="SMART" id="SM00331">
    <property type="entry name" value="PP2C_SIG"/>
    <property type="match status" value="1"/>
</dbReference>
<dbReference type="PANTHER" id="PTHR43156">
    <property type="entry name" value="STAGE II SPORULATION PROTEIN E-RELATED"/>
    <property type="match status" value="1"/>
</dbReference>
<name>A0A543CDU2_9ACTN</name>
<dbReference type="InterPro" id="IPR001932">
    <property type="entry name" value="PPM-type_phosphatase-like_dom"/>
</dbReference>
<dbReference type="PANTHER" id="PTHR43156:SF2">
    <property type="entry name" value="STAGE II SPORULATION PROTEIN E"/>
    <property type="match status" value="1"/>
</dbReference>
<organism evidence="3 4">
    <name type="scientific">Actinoallomurus bryophytorum</name>
    <dbReference type="NCBI Taxonomy" id="1490222"/>
    <lineage>
        <taxon>Bacteria</taxon>
        <taxon>Bacillati</taxon>
        <taxon>Actinomycetota</taxon>
        <taxon>Actinomycetes</taxon>
        <taxon>Streptosporangiales</taxon>
        <taxon>Thermomonosporaceae</taxon>
        <taxon>Actinoallomurus</taxon>
    </lineage>
</organism>
<dbReference type="GO" id="GO:0016791">
    <property type="term" value="F:phosphatase activity"/>
    <property type="evidence" value="ECO:0007669"/>
    <property type="project" value="TreeGrafter"/>
</dbReference>
<dbReference type="InterPro" id="IPR036457">
    <property type="entry name" value="PPM-type-like_dom_sf"/>
</dbReference>
<dbReference type="AlphaFoldDB" id="A0A543CDU2"/>
<evidence type="ECO:0000313" key="4">
    <source>
        <dbReference type="Proteomes" id="UP000316096"/>
    </source>
</evidence>
<reference evidence="3 4" key="1">
    <citation type="submission" date="2019-06" db="EMBL/GenBank/DDBJ databases">
        <title>Sequencing the genomes of 1000 actinobacteria strains.</title>
        <authorList>
            <person name="Klenk H.-P."/>
        </authorList>
    </citation>
    <scope>NUCLEOTIDE SEQUENCE [LARGE SCALE GENOMIC DNA]</scope>
    <source>
        <strain evidence="3 4">DSM 102200</strain>
    </source>
</reference>
<comment type="caution">
    <text evidence="3">The sequence shown here is derived from an EMBL/GenBank/DDBJ whole genome shotgun (WGS) entry which is preliminary data.</text>
</comment>